<comment type="caution">
    <text evidence="1">The sequence shown here is derived from an EMBL/GenBank/DDBJ whole genome shotgun (WGS) entry which is preliminary data.</text>
</comment>
<keyword evidence="2" id="KW-1185">Reference proteome</keyword>
<accession>A0A9P4HFD5</accession>
<name>A0A9P4HFD5_9PLEO</name>
<dbReference type="AlphaFoldDB" id="A0A9P4HFD5"/>
<protein>
    <submittedName>
        <fullName evidence="1">Uncharacterized protein</fullName>
    </submittedName>
</protein>
<dbReference type="EMBL" id="ML978165">
    <property type="protein sequence ID" value="KAF2033563.1"/>
    <property type="molecule type" value="Genomic_DNA"/>
</dbReference>
<dbReference type="OrthoDB" id="3670674at2759"/>
<dbReference type="Proteomes" id="UP000799777">
    <property type="component" value="Unassembled WGS sequence"/>
</dbReference>
<reference evidence="1" key="1">
    <citation type="journal article" date="2020" name="Stud. Mycol.">
        <title>101 Dothideomycetes genomes: a test case for predicting lifestyles and emergence of pathogens.</title>
        <authorList>
            <person name="Haridas S."/>
            <person name="Albert R."/>
            <person name="Binder M."/>
            <person name="Bloem J."/>
            <person name="Labutti K."/>
            <person name="Salamov A."/>
            <person name="Andreopoulos B."/>
            <person name="Baker S."/>
            <person name="Barry K."/>
            <person name="Bills G."/>
            <person name="Bluhm B."/>
            <person name="Cannon C."/>
            <person name="Castanera R."/>
            <person name="Culley D."/>
            <person name="Daum C."/>
            <person name="Ezra D."/>
            <person name="Gonzalez J."/>
            <person name="Henrissat B."/>
            <person name="Kuo A."/>
            <person name="Liang C."/>
            <person name="Lipzen A."/>
            <person name="Lutzoni F."/>
            <person name="Magnuson J."/>
            <person name="Mondo S."/>
            <person name="Nolan M."/>
            <person name="Ohm R."/>
            <person name="Pangilinan J."/>
            <person name="Park H.-J."/>
            <person name="Ramirez L."/>
            <person name="Alfaro M."/>
            <person name="Sun H."/>
            <person name="Tritt A."/>
            <person name="Yoshinaga Y."/>
            <person name="Zwiers L.-H."/>
            <person name="Turgeon B."/>
            <person name="Goodwin S."/>
            <person name="Spatafora J."/>
            <person name="Crous P."/>
            <person name="Grigoriev I."/>
        </authorList>
    </citation>
    <scope>NUCLEOTIDE SEQUENCE</scope>
    <source>
        <strain evidence="1">CBS 110217</strain>
    </source>
</reference>
<gene>
    <name evidence="1" type="ORF">EK21DRAFT_86065</name>
</gene>
<evidence type="ECO:0000313" key="2">
    <source>
        <dbReference type="Proteomes" id="UP000799777"/>
    </source>
</evidence>
<sequence length="138" mass="15461">MNEPFSSFLPVFTRVRELWLTFHVPLISEHVQNGSSVSRSLRAVPIANYIVGFNSNLILELAELPKLTIAGICGCQNCSDQVIRSGVFTQGDEDMESLRAVSEISRQIKDGTKEQGREIEVRTWLLYGKGMLEETVLC</sequence>
<evidence type="ECO:0000313" key="1">
    <source>
        <dbReference type="EMBL" id="KAF2033563.1"/>
    </source>
</evidence>
<proteinExistence type="predicted"/>
<organism evidence="1 2">
    <name type="scientific">Setomelanomma holmii</name>
    <dbReference type="NCBI Taxonomy" id="210430"/>
    <lineage>
        <taxon>Eukaryota</taxon>
        <taxon>Fungi</taxon>
        <taxon>Dikarya</taxon>
        <taxon>Ascomycota</taxon>
        <taxon>Pezizomycotina</taxon>
        <taxon>Dothideomycetes</taxon>
        <taxon>Pleosporomycetidae</taxon>
        <taxon>Pleosporales</taxon>
        <taxon>Pleosporineae</taxon>
        <taxon>Phaeosphaeriaceae</taxon>
        <taxon>Setomelanomma</taxon>
    </lineage>
</organism>